<dbReference type="Pfam" id="PF04724">
    <property type="entry name" value="Glyco_transf_17"/>
    <property type="match status" value="1"/>
</dbReference>
<protein>
    <recommendedName>
        <fullName evidence="5">Glycosyltransferase family 17 protein</fullName>
    </recommendedName>
</protein>
<reference evidence="3 4" key="1">
    <citation type="submission" date="2024-09" db="EMBL/GenBank/DDBJ databases">
        <title>Rethinking Asexuality: The Enigmatic Case of Functional Sexual Genes in Lepraria (Stereocaulaceae).</title>
        <authorList>
            <person name="Doellman M."/>
            <person name="Sun Y."/>
            <person name="Barcenas-Pena A."/>
            <person name="Lumbsch H.T."/>
            <person name="Grewe F."/>
        </authorList>
    </citation>
    <scope>NUCLEOTIDE SEQUENCE [LARGE SCALE GENOMIC DNA]</scope>
    <source>
        <strain evidence="3 4">Mercado 3170</strain>
    </source>
</reference>
<keyword evidence="4" id="KW-1185">Reference proteome</keyword>
<dbReference type="InterPro" id="IPR006813">
    <property type="entry name" value="Glyco_trans_17"/>
</dbReference>
<feature type="transmembrane region" description="Helical" evidence="2">
    <location>
        <begin position="158"/>
        <end position="177"/>
    </location>
</feature>
<evidence type="ECO:0000256" key="2">
    <source>
        <dbReference type="SAM" id="Phobius"/>
    </source>
</evidence>
<accession>A0ABR4AQU1</accession>
<feature type="compositionally biased region" description="Basic and acidic residues" evidence="1">
    <location>
        <begin position="1"/>
        <end position="15"/>
    </location>
</feature>
<comment type="caution">
    <text evidence="3">The sequence shown here is derived from an EMBL/GenBank/DDBJ whole genome shotgun (WGS) entry which is preliminary data.</text>
</comment>
<organism evidence="3 4">
    <name type="scientific">Stereocaulon virgatum</name>
    <dbReference type="NCBI Taxonomy" id="373712"/>
    <lineage>
        <taxon>Eukaryota</taxon>
        <taxon>Fungi</taxon>
        <taxon>Dikarya</taxon>
        <taxon>Ascomycota</taxon>
        <taxon>Pezizomycotina</taxon>
        <taxon>Lecanoromycetes</taxon>
        <taxon>OSLEUM clade</taxon>
        <taxon>Lecanoromycetidae</taxon>
        <taxon>Lecanorales</taxon>
        <taxon>Lecanorineae</taxon>
        <taxon>Stereocaulaceae</taxon>
        <taxon>Stereocaulon</taxon>
    </lineage>
</organism>
<sequence length="503" mass="58566">MGPERLHSRVHEQRVSLKTNEPSFDTANDMAVMQPPMFGATPLSSPEMPGLENGRTSFNARGWKRSRDDRSNGVPIRILISNADLGAGRPYLVLVIKSSELGRVYAFSSIVVFVDEAFSSCSLKSFLVLLRSPKVPSRRHIHFSPLDTMSAFNPMYRYLIAAGLVLATLIILTMPASRSMTITTLSKRPTQKSGLLPLEEAKHYCQRRRWEPYPDRDKKRKVYDLVLINTELDWLEVRFGELASEVDYFVVLESSLDFKDRPKPLYMQENWKRFSKWHHQIIHHVLNTTSDPSPKGDTWGREHFTRDAMMTQVFPSLDGERKVQMNDVIIVSDVDEIPRPEVLKSLRNCVFPQRLTLRTSYYRYSFQWLLREPEWIHPQATYWKGAETITPEDLRMGKQDAEVLHAGWHCSSCLSSFQDMAKKVDSFSHNELNKPEFKDPKEVLRRVREGIDPYDRPEKFYDRIDNNRDIPQYLLQYPKHFAYLLDRDPPSANFKDYNPKDFV</sequence>
<evidence type="ECO:0000313" key="4">
    <source>
        <dbReference type="Proteomes" id="UP001590950"/>
    </source>
</evidence>
<evidence type="ECO:0000256" key="1">
    <source>
        <dbReference type="SAM" id="MobiDB-lite"/>
    </source>
</evidence>
<evidence type="ECO:0000313" key="3">
    <source>
        <dbReference type="EMBL" id="KAL2047161.1"/>
    </source>
</evidence>
<name>A0ABR4AQU1_9LECA</name>
<gene>
    <name evidence="3" type="ORF">N7G274_001180</name>
</gene>
<proteinExistence type="predicted"/>
<dbReference type="Proteomes" id="UP001590950">
    <property type="component" value="Unassembled WGS sequence"/>
</dbReference>
<dbReference type="PANTHER" id="PTHR12224">
    <property type="entry name" value="BETA-1,4-MANNOSYL-GLYCOPROTEIN BETA-1,4-N-ACETYLGLUCOSAMINYL-TRANSFERASE"/>
    <property type="match status" value="1"/>
</dbReference>
<dbReference type="PANTHER" id="PTHR12224:SF0">
    <property type="entry name" value="BETA-1,4-MANNOSYL-GLYCOPROTEIN 4-BETA-N-ACETYLGLUCOSAMINYLTRANSFERASE"/>
    <property type="match status" value="1"/>
</dbReference>
<dbReference type="EMBL" id="JBEFKJ010000003">
    <property type="protein sequence ID" value="KAL2047161.1"/>
    <property type="molecule type" value="Genomic_DNA"/>
</dbReference>
<keyword evidence="2" id="KW-0472">Membrane</keyword>
<evidence type="ECO:0008006" key="5">
    <source>
        <dbReference type="Google" id="ProtNLM"/>
    </source>
</evidence>
<keyword evidence="2" id="KW-0812">Transmembrane</keyword>
<feature type="region of interest" description="Disordered" evidence="1">
    <location>
        <begin position="1"/>
        <end position="23"/>
    </location>
</feature>
<keyword evidence="2" id="KW-1133">Transmembrane helix</keyword>